<dbReference type="EMBL" id="JBHLZY010000022">
    <property type="protein sequence ID" value="MFB9769995.1"/>
    <property type="molecule type" value="Genomic_DNA"/>
</dbReference>
<keyword evidence="3" id="KW-1185">Reference proteome</keyword>
<organism evidence="2 3">
    <name type="scientific">Lactiplantibacillus modestisalitolerans</name>
    <dbReference type="NCBI Taxonomy" id="1457219"/>
    <lineage>
        <taxon>Bacteria</taxon>
        <taxon>Bacillati</taxon>
        <taxon>Bacillota</taxon>
        <taxon>Bacilli</taxon>
        <taxon>Lactobacillales</taxon>
        <taxon>Lactobacillaceae</taxon>
        <taxon>Lactiplantibacillus</taxon>
    </lineage>
</organism>
<evidence type="ECO:0000313" key="2">
    <source>
        <dbReference type="EMBL" id="MFB9769995.1"/>
    </source>
</evidence>
<feature type="coiled-coil region" evidence="1">
    <location>
        <begin position="38"/>
        <end position="65"/>
    </location>
</feature>
<evidence type="ECO:0000256" key="1">
    <source>
        <dbReference type="SAM" id="Coils"/>
    </source>
</evidence>
<gene>
    <name evidence="2" type="ORF">ACFFLI_09000</name>
</gene>
<name>A0ABV5WV41_9LACO</name>
<accession>A0ABV5WV41</accession>
<dbReference type="RefSeq" id="WP_137641716.1">
    <property type="nucleotide sequence ID" value="NZ_BJEA01000002.1"/>
</dbReference>
<evidence type="ECO:0000313" key="3">
    <source>
        <dbReference type="Proteomes" id="UP001589691"/>
    </source>
</evidence>
<reference evidence="2 3" key="1">
    <citation type="submission" date="2024-09" db="EMBL/GenBank/DDBJ databases">
        <authorList>
            <person name="Sun Q."/>
            <person name="Mori K."/>
        </authorList>
    </citation>
    <scope>NUCLEOTIDE SEQUENCE [LARGE SCALE GENOMIC DNA]</scope>
    <source>
        <strain evidence="2 3">TBRC 4576</strain>
    </source>
</reference>
<proteinExistence type="predicted"/>
<keyword evidence="1" id="KW-0175">Coiled coil</keyword>
<protein>
    <recommendedName>
        <fullName evidence="4">Extracellular protein, membrane-anchored</fullName>
    </recommendedName>
</protein>
<sequence>MAKFIRNSLIGLGLSATAYMLVNQKTPKAVYHDIKSYVQEVLDAVDDLQTAKEDLSDANSNLSVQFAHAAEVLDDIQTDIEKFQFNIEPHLALIKKHGDHLQATLDKLGAHPQSK</sequence>
<evidence type="ECO:0008006" key="4">
    <source>
        <dbReference type="Google" id="ProtNLM"/>
    </source>
</evidence>
<comment type="caution">
    <text evidence="2">The sequence shown here is derived from an EMBL/GenBank/DDBJ whole genome shotgun (WGS) entry which is preliminary data.</text>
</comment>
<dbReference type="Proteomes" id="UP001589691">
    <property type="component" value="Unassembled WGS sequence"/>
</dbReference>